<gene>
    <name evidence="9" type="ORF">INT46_000288</name>
</gene>
<dbReference type="InterPro" id="IPR029510">
    <property type="entry name" value="Ald_DH_CS_GLU"/>
</dbReference>
<dbReference type="FunFam" id="3.40.309.10:FF:000003">
    <property type="entry name" value="Aldehyde dehydrogenase"/>
    <property type="match status" value="1"/>
</dbReference>
<comment type="caution">
    <text evidence="9">The sequence shown here is derived from an EMBL/GenBank/DDBJ whole genome shotgun (WGS) entry which is preliminary data.</text>
</comment>
<dbReference type="Gene3D" id="3.40.309.10">
    <property type="entry name" value="Aldehyde Dehydrogenase, Chain A, domain 2"/>
    <property type="match status" value="1"/>
</dbReference>
<dbReference type="InterPro" id="IPR016162">
    <property type="entry name" value="Ald_DH_N"/>
</dbReference>
<dbReference type="PANTHER" id="PTHR43570">
    <property type="entry name" value="ALDEHYDE DEHYDROGENASE"/>
    <property type="match status" value="1"/>
</dbReference>
<evidence type="ECO:0000256" key="3">
    <source>
        <dbReference type="ARBA" id="ARBA00023027"/>
    </source>
</evidence>
<dbReference type="GO" id="GO:0005737">
    <property type="term" value="C:cytoplasm"/>
    <property type="evidence" value="ECO:0007669"/>
    <property type="project" value="TreeGrafter"/>
</dbReference>
<evidence type="ECO:0000256" key="5">
    <source>
        <dbReference type="PIRSR" id="PIRSR036492-1"/>
    </source>
</evidence>
<feature type="active site" evidence="5 6">
    <location>
        <position position="218"/>
    </location>
</feature>
<dbReference type="Gene3D" id="3.40.605.10">
    <property type="entry name" value="Aldehyde Dehydrogenase, Chain A, domain 1"/>
    <property type="match status" value="1"/>
</dbReference>
<evidence type="ECO:0000256" key="4">
    <source>
        <dbReference type="PIRNR" id="PIRNR036492"/>
    </source>
</evidence>
<dbReference type="PIRSF" id="PIRSF036492">
    <property type="entry name" value="ALDH"/>
    <property type="match status" value="1"/>
</dbReference>
<dbReference type="FunFam" id="3.40.605.10:FF:000004">
    <property type="entry name" value="Aldehyde dehydrogenase"/>
    <property type="match status" value="1"/>
</dbReference>
<protein>
    <recommendedName>
        <fullName evidence="4">Aldehyde dehydrogenase</fullName>
    </recommendedName>
</protein>
<reference evidence="9" key="1">
    <citation type="submission" date="2020-12" db="EMBL/GenBank/DDBJ databases">
        <title>Metabolic potential, ecology and presence of endohyphal bacteria is reflected in genomic diversity of Mucoromycotina.</title>
        <authorList>
            <person name="Muszewska A."/>
            <person name="Okrasinska A."/>
            <person name="Steczkiewicz K."/>
            <person name="Drgas O."/>
            <person name="Orlowska M."/>
            <person name="Perlinska-Lenart U."/>
            <person name="Aleksandrzak-Piekarczyk T."/>
            <person name="Szatraj K."/>
            <person name="Zielenkiewicz U."/>
            <person name="Pilsyk S."/>
            <person name="Malc E."/>
            <person name="Mieczkowski P."/>
            <person name="Kruszewska J.S."/>
            <person name="Biernat P."/>
            <person name="Pawlowska J."/>
        </authorList>
    </citation>
    <scope>NUCLEOTIDE SEQUENCE</scope>
    <source>
        <strain evidence="9">CBS 226.32</strain>
    </source>
</reference>
<sequence>MSAQYTSIELIPTIVANLRKEFNTGLTKDLKFRKQQLSNLQRFCEENQKLLGEALWKDLRKHEMECNVGEISPIIDECKFMIKNLDAFTKPTHTSKRFLMNAADKTFIRKEAKGVVLVMGAWNYPVNLLLMPVVGAIAAGNCVVIKPSEVSQHTAELMATILPKYLDPRAYTVVSGAVPETTAVLENRFDHIFYTGNGQVGKIVMTAAAKHLTPVTLELGGKSPAFVTEDADVNITAHRLLWGKFFNNGQTCVAPDYVLCSKNKLDSLLEAFRNTITEYYGSNPQKSGSYGRIVSTRQFDRLKGLIDGCDPAQIIIGGETDRDDLYIAPTIVSPVDPDTHILMQQEIFGPILPIIPVENMNEAIEIVNARDQPLALYVFAGAKYNYNKILDHTSSGGVLVNDVLMHLQELSLPFGGVGPSGTGSYHGEKSFETFSHLRSTMVKDLMSEPVVSVRYPPYNEDKGKVLGVMVYGFPPQLGAKITTFTGFCSAFWNFLFKKPDQYDSKL</sequence>
<dbReference type="GO" id="GO:0004029">
    <property type="term" value="F:aldehyde dehydrogenase (NAD+) activity"/>
    <property type="evidence" value="ECO:0007669"/>
    <property type="project" value="TreeGrafter"/>
</dbReference>
<dbReference type="GO" id="GO:0006081">
    <property type="term" value="P:aldehyde metabolic process"/>
    <property type="evidence" value="ECO:0007669"/>
    <property type="project" value="InterPro"/>
</dbReference>
<dbReference type="Pfam" id="PF00171">
    <property type="entry name" value="Aldedh"/>
    <property type="match status" value="1"/>
</dbReference>
<dbReference type="PROSITE" id="PS00687">
    <property type="entry name" value="ALDEHYDE_DEHYDR_GLU"/>
    <property type="match status" value="1"/>
</dbReference>
<keyword evidence="3" id="KW-0520">NAD</keyword>
<dbReference type="PANTHER" id="PTHR43570:SF16">
    <property type="entry name" value="ALDEHYDE DEHYDROGENASE TYPE III, ISOFORM Q"/>
    <property type="match status" value="1"/>
</dbReference>
<comment type="similarity">
    <text evidence="1 4 7">Belongs to the aldehyde dehydrogenase family.</text>
</comment>
<evidence type="ECO:0000313" key="9">
    <source>
        <dbReference type="EMBL" id="KAG2211464.1"/>
    </source>
</evidence>
<evidence type="ECO:0000256" key="2">
    <source>
        <dbReference type="ARBA" id="ARBA00023002"/>
    </source>
</evidence>
<feature type="active site" evidence="5">
    <location>
        <position position="252"/>
    </location>
</feature>
<dbReference type="AlphaFoldDB" id="A0A8H7VEE7"/>
<dbReference type="EMBL" id="JAEPRC010000065">
    <property type="protein sequence ID" value="KAG2211464.1"/>
    <property type="molecule type" value="Genomic_DNA"/>
</dbReference>
<dbReference type="InterPro" id="IPR016163">
    <property type="entry name" value="Ald_DH_C"/>
</dbReference>
<name>A0A8H7VEE7_9FUNG</name>
<dbReference type="OrthoDB" id="440325at2759"/>
<dbReference type="InterPro" id="IPR016160">
    <property type="entry name" value="Ald_DH_CS_CYS"/>
</dbReference>
<dbReference type="InterPro" id="IPR012394">
    <property type="entry name" value="Aldehyde_DH_NAD(P)"/>
</dbReference>
<keyword evidence="2 4" id="KW-0560">Oxidoreductase</keyword>
<dbReference type="InterPro" id="IPR015590">
    <property type="entry name" value="Aldehyde_DH_dom"/>
</dbReference>
<evidence type="ECO:0000256" key="1">
    <source>
        <dbReference type="ARBA" id="ARBA00009986"/>
    </source>
</evidence>
<dbReference type="InterPro" id="IPR016161">
    <property type="entry name" value="Ald_DH/histidinol_DH"/>
</dbReference>
<feature type="domain" description="Aldehyde dehydrogenase" evidence="8">
    <location>
        <begin position="19"/>
        <end position="438"/>
    </location>
</feature>
<organism evidence="9 10">
    <name type="scientific">Mucor plumbeus</name>
    <dbReference type="NCBI Taxonomy" id="97098"/>
    <lineage>
        <taxon>Eukaryota</taxon>
        <taxon>Fungi</taxon>
        <taxon>Fungi incertae sedis</taxon>
        <taxon>Mucoromycota</taxon>
        <taxon>Mucoromycotina</taxon>
        <taxon>Mucoromycetes</taxon>
        <taxon>Mucorales</taxon>
        <taxon>Mucorineae</taxon>
        <taxon>Mucoraceae</taxon>
        <taxon>Mucor</taxon>
    </lineage>
</organism>
<accession>A0A8H7VEE7</accession>
<dbReference type="PROSITE" id="PS00070">
    <property type="entry name" value="ALDEHYDE_DEHYDR_CYS"/>
    <property type="match status" value="1"/>
</dbReference>
<evidence type="ECO:0000313" key="10">
    <source>
        <dbReference type="Proteomes" id="UP000650833"/>
    </source>
</evidence>
<keyword evidence="10" id="KW-1185">Reference proteome</keyword>
<proteinExistence type="inferred from homology"/>
<dbReference type="SUPFAM" id="SSF53720">
    <property type="entry name" value="ALDH-like"/>
    <property type="match status" value="1"/>
</dbReference>
<evidence type="ECO:0000259" key="8">
    <source>
        <dbReference type="Pfam" id="PF00171"/>
    </source>
</evidence>
<evidence type="ECO:0000256" key="7">
    <source>
        <dbReference type="RuleBase" id="RU003345"/>
    </source>
</evidence>
<evidence type="ECO:0000256" key="6">
    <source>
        <dbReference type="PROSITE-ProRule" id="PRU10007"/>
    </source>
</evidence>
<dbReference type="Proteomes" id="UP000650833">
    <property type="component" value="Unassembled WGS sequence"/>
</dbReference>